<gene>
    <name evidence="1" type="ORF">PoB_007459000</name>
</gene>
<protein>
    <submittedName>
        <fullName evidence="1">Uncharacterized protein</fullName>
    </submittedName>
</protein>
<keyword evidence="2" id="KW-1185">Reference proteome</keyword>
<dbReference type="Proteomes" id="UP000735302">
    <property type="component" value="Unassembled WGS sequence"/>
</dbReference>
<dbReference type="EMBL" id="BLXT01008374">
    <property type="protein sequence ID" value="GFO48085.1"/>
    <property type="molecule type" value="Genomic_DNA"/>
</dbReference>
<evidence type="ECO:0000313" key="2">
    <source>
        <dbReference type="Proteomes" id="UP000735302"/>
    </source>
</evidence>
<organism evidence="1 2">
    <name type="scientific">Plakobranchus ocellatus</name>
    <dbReference type="NCBI Taxonomy" id="259542"/>
    <lineage>
        <taxon>Eukaryota</taxon>
        <taxon>Metazoa</taxon>
        <taxon>Spiralia</taxon>
        <taxon>Lophotrochozoa</taxon>
        <taxon>Mollusca</taxon>
        <taxon>Gastropoda</taxon>
        <taxon>Heterobranchia</taxon>
        <taxon>Euthyneura</taxon>
        <taxon>Panpulmonata</taxon>
        <taxon>Sacoglossa</taxon>
        <taxon>Placobranchoidea</taxon>
        <taxon>Plakobranchidae</taxon>
        <taxon>Plakobranchus</taxon>
    </lineage>
</organism>
<dbReference type="AlphaFoldDB" id="A0AAV4DVA4"/>
<sequence>MERCIQHLNHGIQASMPAARPDYRASKLYSATIAPQLQHRTIGDQVRLCLTDLSDFHFILLQILTMHDQHCPSWQHHSQTREVSIHEDLSVWAIECLPADLNA</sequence>
<reference evidence="1 2" key="1">
    <citation type="journal article" date="2021" name="Elife">
        <title>Chloroplast acquisition without the gene transfer in kleptoplastic sea slugs, Plakobranchus ocellatus.</title>
        <authorList>
            <person name="Maeda T."/>
            <person name="Takahashi S."/>
            <person name="Yoshida T."/>
            <person name="Shimamura S."/>
            <person name="Takaki Y."/>
            <person name="Nagai Y."/>
            <person name="Toyoda A."/>
            <person name="Suzuki Y."/>
            <person name="Arimoto A."/>
            <person name="Ishii H."/>
            <person name="Satoh N."/>
            <person name="Nishiyama T."/>
            <person name="Hasebe M."/>
            <person name="Maruyama T."/>
            <person name="Minagawa J."/>
            <person name="Obokata J."/>
            <person name="Shigenobu S."/>
        </authorList>
    </citation>
    <scope>NUCLEOTIDE SEQUENCE [LARGE SCALE GENOMIC DNA]</scope>
</reference>
<name>A0AAV4DVA4_9GAST</name>
<accession>A0AAV4DVA4</accession>
<comment type="caution">
    <text evidence="1">The sequence shown here is derived from an EMBL/GenBank/DDBJ whole genome shotgun (WGS) entry which is preliminary data.</text>
</comment>
<evidence type="ECO:0000313" key="1">
    <source>
        <dbReference type="EMBL" id="GFO48085.1"/>
    </source>
</evidence>
<proteinExistence type="predicted"/>